<keyword evidence="4" id="KW-1185">Reference proteome</keyword>
<keyword evidence="2" id="KW-0812">Transmembrane</keyword>
<feature type="region of interest" description="Disordered" evidence="1">
    <location>
        <begin position="416"/>
        <end position="455"/>
    </location>
</feature>
<evidence type="ECO:0000313" key="3">
    <source>
        <dbReference type="EMBL" id="KAL3796479.1"/>
    </source>
</evidence>
<organism evidence="3 4">
    <name type="scientific">Cyclotella atomus</name>
    <dbReference type="NCBI Taxonomy" id="382360"/>
    <lineage>
        <taxon>Eukaryota</taxon>
        <taxon>Sar</taxon>
        <taxon>Stramenopiles</taxon>
        <taxon>Ochrophyta</taxon>
        <taxon>Bacillariophyta</taxon>
        <taxon>Coscinodiscophyceae</taxon>
        <taxon>Thalassiosirophycidae</taxon>
        <taxon>Stephanodiscales</taxon>
        <taxon>Stephanodiscaceae</taxon>
        <taxon>Cyclotella</taxon>
    </lineage>
</organism>
<feature type="compositionally biased region" description="Polar residues" evidence="1">
    <location>
        <begin position="416"/>
        <end position="445"/>
    </location>
</feature>
<dbReference type="EMBL" id="JALLPJ020000294">
    <property type="protein sequence ID" value="KAL3796479.1"/>
    <property type="molecule type" value="Genomic_DNA"/>
</dbReference>
<evidence type="ECO:0000313" key="4">
    <source>
        <dbReference type="Proteomes" id="UP001530400"/>
    </source>
</evidence>
<evidence type="ECO:0000256" key="2">
    <source>
        <dbReference type="SAM" id="Phobius"/>
    </source>
</evidence>
<reference evidence="3 4" key="1">
    <citation type="submission" date="2024-10" db="EMBL/GenBank/DDBJ databases">
        <title>Updated reference genomes for cyclostephanoid diatoms.</title>
        <authorList>
            <person name="Roberts W.R."/>
            <person name="Alverson A.J."/>
        </authorList>
    </citation>
    <scope>NUCLEOTIDE SEQUENCE [LARGE SCALE GENOMIC DNA]</scope>
    <source>
        <strain evidence="3 4">AJA010-31</strain>
    </source>
</reference>
<sequence length="455" mass="49313">MSSIHPSIIDVDEEQQSGLAQSYKSHVGNNSAVKSNSQFGGTDISERLVVARRKNVFMIVTLILFIGIVAAIAVAMALAMQNKPIGADSREADQVLLEEESNSSSSNADVVHESDNVTSGIFETETRSTVEIDKFSPGFEEMSVETAIPTYNPTPSPTICIPLELGIIFDNNANQTEWKILKGADGTTDNEVVWQSTSYDATTYDSKAVTHQKCLPPQMYTFVFTDSDARSYVLSSEGNVIVTGMSIDSKNDILAFELPFEVPEPVDKDGDGVEDRLGTLMPYDSSGLEEGIDCEPFRLELQTDDSGVETLWRLYEGQDDSGEMIADGGPFASNSNYVYEYCLKSPNIYTFYIYDWASDGLCCVSGEGYFMLTTGDEVIVNSTGEFGGTSSTTFTLPTDLDPSVLDSLATPSVSISLTPSAAPSVTPKKQPNNKPSKEATITPTEGNDPKKENQA</sequence>
<comment type="caution">
    <text evidence="3">The sequence shown here is derived from an EMBL/GenBank/DDBJ whole genome shotgun (WGS) entry which is preliminary data.</text>
</comment>
<accession>A0ABD3Q7L6</accession>
<keyword evidence="2" id="KW-0472">Membrane</keyword>
<keyword evidence="2" id="KW-1133">Transmembrane helix</keyword>
<name>A0ABD3Q7L6_9STRA</name>
<protein>
    <submittedName>
        <fullName evidence="3">Uncharacterized protein</fullName>
    </submittedName>
</protein>
<evidence type="ECO:0000256" key="1">
    <source>
        <dbReference type="SAM" id="MobiDB-lite"/>
    </source>
</evidence>
<dbReference type="AlphaFoldDB" id="A0ABD3Q7L6"/>
<dbReference type="Proteomes" id="UP001530400">
    <property type="component" value="Unassembled WGS sequence"/>
</dbReference>
<gene>
    <name evidence="3" type="ORF">ACHAWO_011351</name>
</gene>
<proteinExistence type="predicted"/>
<feature type="transmembrane region" description="Helical" evidence="2">
    <location>
        <begin position="56"/>
        <end position="80"/>
    </location>
</feature>